<feature type="compositionally biased region" description="Polar residues" evidence="11">
    <location>
        <begin position="46"/>
        <end position="56"/>
    </location>
</feature>
<evidence type="ECO:0000256" key="11">
    <source>
        <dbReference type="SAM" id="MobiDB-lite"/>
    </source>
</evidence>
<evidence type="ECO:0000256" key="3">
    <source>
        <dbReference type="ARBA" id="ARBA00022448"/>
    </source>
</evidence>
<dbReference type="PANTHER" id="PTHR45624">
    <property type="entry name" value="MITOCHONDRIAL BASIC AMINO ACIDS TRANSPORTER-RELATED"/>
    <property type="match status" value="1"/>
</dbReference>
<evidence type="ECO:0000256" key="4">
    <source>
        <dbReference type="ARBA" id="ARBA00022692"/>
    </source>
</evidence>
<dbReference type="PROSITE" id="PS50920">
    <property type="entry name" value="SOLCAR"/>
    <property type="match status" value="3"/>
</dbReference>
<keyword evidence="8 9" id="KW-0472">Membrane</keyword>
<name>A0A7S3P7R0_9STRA</name>
<sequence length="366" mass="40642">MEDSKEQRSNTNLWSFMDFKPMITGFAFSPGSPEHVEHPKPKRKTVQVNEEPISSDNDPNEVTFFHDFIAGGLAGSASVIVGHPFDTIKVRFQTSNMSIMQSMTEFGGVSSLFRGMAAPLSAAAAINAIVFSSYGASSRFYDSYIGEPDTYADLPHDPWYKSSVCGAFAGLMQCFVICPMEHVKCRLQVQPKKGTKGSAVNYRGPAQAARSIVGQHGFTKLYQGWWTTCWRELPAFGLYFATYDYIKDAANTYLSRQMGVEDADPAGMQHTHTWFASAFAGGCAGSLTWGMVYPIDVIKTRIQTAPLTTPSSELSILHVGRQIVAQHGWRYLFRGLTITLVRAFPVNGTIFPVYEFTIHQMSKWQI</sequence>
<evidence type="ECO:0008006" key="13">
    <source>
        <dbReference type="Google" id="ProtNLM"/>
    </source>
</evidence>
<evidence type="ECO:0000256" key="10">
    <source>
        <dbReference type="RuleBase" id="RU000488"/>
    </source>
</evidence>
<evidence type="ECO:0000256" key="5">
    <source>
        <dbReference type="ARBA" id="ARBA00022737"/>
    </source>
</evidence>
<dbReference type="GO" id="GO:0022857">
    <property type="term" value="F:transmembrane transporter activity"/>
    <property type="evidence" value="ECO:0007669"/>
    <property type="project" value="TreeGrafter"/>
</dbReference>
<dbReference type="EMBL" id="HBIM01009760">
    <property type="protein sequence ID" value="CAE0410795.1"/>
    <property type="molecule type" value="Transcribed_RNA"/>
</dbReference>
<keyword evidence="3 10" id="KW-0813">Transport</keyword>
<evidence type="ECO:0000256" key="2">
    <source>
        <dbReference type="ARBA" id="ARBA00006375"/>
    </source>
</evidence>
<protein>
    <recommendedName>
        <fullName evidence="13">Mitochondrial carrier protein</fullName>
    </recommendedName>
</protein>
<keyword evidence="7" id="KW-0496">Mitochondrion</keyword>
<keyword evidence="5" id="KW-0677">Repeat</keyword>
<dbReference type="PANTHER" id="PTHR45624:SF10">
    <property type="entry name" value="SLC (SOLUTE CARRIER) HOMOLOG"/>
    <property type="match status" value="1"/>
</dbReference>
<dbReference type="InterPro" id="IPR023395">
    <property type="entry name" value="MCP_dom_sf"/>
</dbReference>
<evidence type="ECO:0000256" key="9">
    <source>
        <dbReference type="PROSITE-ProRule" id="PRU00282"/>
    </source>
</evidence>
<gene>
    <name evidence="12" type="ORF">ACOF00016_LOCUS8233</name>
</gene>
<proteinExistence type="inferred from homology"/>
<evidence type="ECO:0000256" key="1">
    <source>
        <dbReference type="ARBA" id="ARBA00004225"/>
    </source>
</evidence>
<evidence type="ECO:0000256" key="6">
    <source>
        <dbReference type="ARBA" id="ARBA00022989"/>
    </source>
</evidence>
<dbReference type="PRINTS" id="PR00926">
    <property type="entry name" value="MITOCARRIER"/>
</dbReference>
<accession>A0A7S3P7R0</accession>
<dbReference type="InterPro" id="IPR002067">
    <property type="entry name" value="MCP"/>
</dbReference>
<dbReference type="InterPro" id="IPR050567">
    <property type="entry name" value="Mitochondrial_Carrier"/>
</dbReference>
<keyword evidence="4 9" id="KW-0812">Transmembrane</keyword>
<feature type="repeat" description="Solcar" evidence="9">
    <location>
        <begin position="62"/>
        <end position="140"/>
    </location>
</feature>
<organism evidence="12">
    <name type="scientific">Amphora coffeiformis</name>
    <dbReference type="NCBI Taxonomy" id="265554"/>
    <lineage>
        <taxon>Eukaryota</taxon>
        <taxon>Sar</taxon>
        <taxon>Stramenopiles</taxon>
        <taxon>Ochrophyta</taxon>
        <taxon>Bacillariophyta</taxon>
        <taxon>Bacillariophyceae</taxon>
        <taxon>Bacillariophycidae</taxon>
        <taxon>Thalassiophysales</taxon>
        <taxon>Catenulaceae</taxon>
        <taxon>Amphora</taxon>
    </lineage>
</organism>
<dbReference type="SUPFAM" id="SSF103506">
    <property type="entry name" value="Mitochondrial carrier"/>
    <property type="match status" value="1"/>
</dbReference>
<keyword evidence="6" id="KW-1133">Transmembrane helix</keyword>
<evidence type="ECO:0000256" key="8">
    <source>
        <dbReference type="ARBA" id="ARBA00023136"/>
    </source>
</evidence>
<evidence type="ECO:0000256" key="7">
    <source>
        <dbReference type="ARBA" id="ARBA00023128"/>
    </source>
</evidence>
<feature type="region of interest" description="Disordered" evidence="11">
    <location>
        <begin position="30"/>
        <end position="56"/>
    </location>
</feature>
<comment type="subcellular location">
    <subcellularLocation>
        <location evidence="1">Mitochondrion membrane</location>
        <topology evidence="1">Multi-pass membrane protein</topology>
    </subcellularLocation>
</comment>
<dbReference type="Gene3D" id="1.50.40.10">
    <property type="entry name" value="Mitochondrial carrier domain"/>
    <property type="match status" value="1"/>
</dbReference>
<feature type="repeat" description="Solcar" evidence="9">
    <location>
        <begin position="272"/>
        <end position="360"/>
    </location>
</feature>
<dbReference type="InterPro" id="IPR018108">
    <property type="entry name" value="MCP_transmembrane"/>
</dbReference>
<dbReference type="Pfam" id="PF00153">
    <property type="entry name" value="Mito_carr"/>
    <property type="match status" value="3"/>
</dbReference>
<evidence type="ECO:0000313" key="12">
    <source>
        <dbReference type="EMBL" id="CAE0410795.1"/>
    </source>
</evidence>
<dbReference type="GO" id="GO:0031966">
    <property type="term" value="C:mitochondrial membrane"/>
    <property type="evidence" value="ECO:0007669"/>
    <property type="project" value="UniProtKB-SubCell"/>
</dbReference>
<dbReference type="AlphaFoldDB" id="A0A7S3P7R0"/>
<comment type="similarity">
    <text evidence="2 10">Belongs to the mitochondrial carrier (TC 2.A.29) family.</text>
</comment>
<feature type="repeat" description="Solcar" evidence="9">
    <location>
        <begin position="157"/>
        <end position="249"/>
    </location>
</feature>
<reference evidence="12" key="1">
    <citation type="submission" date="2021-01" db="EMBL/GenBank/DDBJ databases">
        <authorList>
            <person name="Corre E."/>
            <person name="Pelletier E."/>
            <person name="Niang G."/>
            <person name="Scheremetjew M."/>
            <person name="Finn R."/>
            <person name="Kale V."/>
            <person name="Holt S."/>
            <person name="Cochrane G."/>
            <person name="Meng A."/>
            <person name="Brown T."/>
            <person name="Cohen L."/>
        </authorList>
    </citation>
    <scope>NUCLEOTIDE SEQUENCE</scope>
    <source>
        <strain evidence="12">CCMP127</strain>
    </source>
</reference>